<comment type="caution">
    <text evidence="8">The sequence shown here is derived from an EMBL/GenBank/DDBJ whole genome shotgun (WGS) entry which is preliminary data.</text>
</comment>
<proteinExistence type="predicted"/>
<dbReference type="PROSITE" id="PS50157">
    <property type="entry name" value="ZINC_FINGER_C2H2_2"/>
    <property type="match status" value="2"/>
</dbReference>
<dbReference type="Proteomes" id="UP001163850">
    <property type="component" value="Unassembled WGS sequence"/>
</dbReference>
<dbReference type="GO" id="GO:0008270">
    <property type="term" value="F:zinc ion binding"/>
    <property type="evidence" value="ECO:0007669"/>
    <property type="project" value="UniProtKB-KW"/>
</dbReference>
<dbReference type="InterPro" id="IPR013087">
    <property type="entry name" value="Znf_C2H2_type"/>
</dbReference>
<dbReference type="InterPro" id="IPR036236">
    <property type="entry name" value="Znf_C2H2_sf"/>
</dbReference>
<evidence type="ECO:0000256" key="6">
    <source>
        <dbReference type="SAM" id="MobiDB-lite"/>
    </source>
</evidence>
<keyword evidence="2" id="KW-0677">Repeat</keyword>
<keyword evidence="3 5" id="KW-0863">Zinc-finger</keyword>
<evidence type="ECO:0000256" key="4">
    <source>
        <dbReference type="ARBA" id="ARBA00022833"/>
    </source>
</evidence>
<sequence length="419" mass="47673">MSTNMSTVGVCSAKPFVPVMQKDVPRLEEVFRHCLIVDPKTSRPLPTEKLDLLLREDATTTFQRSHEKVSLPSFREFHEASLGKFAGTTATFRWPSLKPSSNLEEPDMFRFFEKPLTSPKAGAGHSSSNCTSPAVTSTCTTPISEAGSLKRPRSEYDFGAGDEDNRSDTSRSSEMSPGYATPHTPFTFSKATSRGIRIVRTRKELFDDPHPWSSNTSDHLPSFYSHLTVMSRQKPGSSRKNPPLRISTDFTSPSITPEAVYTFKRSRGCPVDQLEALHGACCSPHKWATFAQQDERNIFKCRWEDCQYKAKKQLVKRHIETTHMRLKPFVCDFCGNKFPQRTSLNVHVASKHTHDKPYKCPYKDCDEAYNDPARLHRHKTDVHNYIPKPRECRETQDKIDDYVRSFQRLRAAPLGPRPS</sequence>
<dbReference type="GO" id="GO:0005634">
    <property type="term" value="C:nucleus"/>
    <property type="evidence" value="ECO:0007669"/>
    <property type="project" value="UniProtKB-ARBA"/>
</dbReference>
<feature type="domain" description="C2H2-type" evidence="7">
    <location>
        <begin position="329"/>
        <end position="357"/>
    </location>
</feature>
<gene>
    <name evidence="8" type="ORF">F5890DRAFT_1501009</name>
</gene>
<dbReference type="PANTHER" id="PTHR19818">
    <property type="entry name" value="ZINC FINGER PROTEIN ZIC AND GLI"/>
    <property type="match status" value="1"/>
</dbReference>
<dbReference type="GO" id="GO:0000981">
    <property type="term" value="F:DNA-binding transcription factor activity, RNA polymerase II-specific"/>
    <property type="evidence" value="ECO:0007669"/>
    <property type="project" value="TreeGrafter"/>
</dbReference>
<accession>A0AA38Q3Y8</accession>
<dbReference type="SMART" id="SM00355">
    <property type="entry name" value="ZnF_C2H2"/>
    <property type="match status" value="3"/>
</dbReference>
<dbReference type="SUPFAM" id="SSF57667">
    <property type="entry name" value="beta-beta-alpha zinc fingers"/>
    <property type="match status" value="2"/>
</dbReference>
<evidence type="ECO:0000259" key="7">
    <source>
        <dbReference type="PROSITE" id="PS50157"/>
    </source>
</evidence>
<feature type="domain" description="C2H2-type" evidence="7">
    <location>
        <begin position="358"/>
        <end position="383"/>
    </location>
</feature>
<feature type="compositionally biased region" description="Polar residues" evidence="6">
    <location>
        <begin position="125"/>
        <end position="143"/>
    </location>
</feature>
<reference evidence="8" key="1">
    <citation type="submission" date="2022-08" db="EMBL/GenBank/DDBJ databases">
        <authorList>
            <consortium name="DOE Joint Genome Institute"/>
            <person name="Min B."/>
            <person name="Riley R."/>
            <person name="Sierra-Patev S."/>
            <person name="Naranjo-Ortiz M."/>
            <person name="Looney B."/>
            <person name="Konkel Z."/>
            <person name="Slot J.C."/>
            <person name="Sakamoto Y."/>
            <person name="Steenwyk J.L."/>
            <person name="Rokas A."/>
            <person name="Carro J."/>
            <person name="Camarero S."/>
            <person name="Ferreira P."/>
            <person name="Molpeceres G."/>
            <person name="Ruiz-Duenas F.J."/>
            <person name="Serrano A."/>
            <person name="Henrissat B."/>
            <person name="Drula E."/>
            <person name="Hughes K.W."/>
            <person name="Mata J.L."/>
            <person name="Ishikawa N.K."/>
            <person name="Vargas-Isla R."/>
            <person name="Ushijima S."/>
            <person name="Smith C.A."/>
            <person name="Ahrendt S."/>
            <person name="Andreopoulos W."/>
            <person name="He G."/>
            <person name="Labutti K."/>
            <person name="Lipzen A."/>
            <person name="Ng V."/>
            <person name="Sandor L."/>
            <person name="Barry K."/>
            <person name="Martinez A.T."/>
            <person name="Xiao Y."/>
            <person name="Gibbons J.G."/>
            <person name="Terashima K."/>
            <person name="Hibbett D.S."/>
            <person name="Grigoriev I.V."/>
        </authorList>
    </citation>
    <scope>NUCLEOTIDE SEQUENCE</scope>
    <source>
        <strain evidence="8">TFB7829</strain>
    </source>
</reference>
<dbReference type="Gene3D" id="3.30.160.60">
    <property type="entry name" value="Classic Zinc Finger"/>
    <property type="match status" value="2"/>
</dbReference>
<dbReference type="AlphaFoldDB" id="A0AA38Q3Y8"/>
<name>A0AA38Q3Y8_9AGAR</name>
<keyword evidence="1" id="KW-0479">Metal-binding</keyword>
<dbReference type="GO" id="GO:0000978">
    <property type="term" value="F:RNA polymerase II cis-regulatory region sequence-specific DNA binding"/>
    <property type="evidence" value="ECO:0007669"/>
    <property type="project" value="TreeGrafter"/>
</dbReference>
<dbReference type="InterPro" id="IPR050329">
    <property type="entry name" value="GLI_C2H2-zinc-finger"/>
</dbReference>
<evidence type="ECO:0000256" key="5">
    <source>
        <dbReference type="PROSITE-ProRule" id="PRU00042"/>
    </source>
</evidence>
<organism evidence="8 9">
    <name type="scientific">Lentinula detonsa</name>
    <dbReference type="NCBI Taxonomy" id="2804962"/>
    <lineage>
        <taxon>Eukaryota</taxon>
        <taxon>Fungi</taxon>
        <taxon>Dikarya</taxon>
        <taxon>Basidiomycota</taxon>
        <taxon>Agaricomycotina</taxon>
        <taxon>Agaricomycetes</taxon>
        <taxon>Agaricomycetidae</taxon>
        <taxon>Agaricales</taxon>
        <taxon>Marasmiineae</taxon>
        <taxon>Omphalotaceae</taxon>
        <taxon>Lentinula</taxon>
    </lineage>
</organism>
<evidence type="ECO:0000256" key="3">
    <source>
        <dbReference type="ARBA" id="ARBA00022771"/>
    </source>
</evidence>
<evidence type="ECO:0000313" key="9">
    <source>
        <dbReference type="Proteomes" id="UP001163850"/>
    </source>
</evidence>
<protein>
    <recommendedName>
        <fullName evidence="7">C2H2-type domain-containing protein</fullName>
    </recommendedName>
</protein>
<evidence type="ECO:0000256" key="2">
    <source>
        <dbReference type="ARBA" id="ARBA00022737"/>
    </source>
</evidence>
<dbReference type="PROSITE" id="PS00028">
    <property type="entry name" value="ZINC_FINGER_C2H2_1"/>
    <property type="match status" value="2"/>
</dbReference>
<keyword evidence="4" id="KW-0862">Zinc</keyword>
<dbReference type="PANTHER" id="PTHR19818:SF139">
    <property type="entry name" value="PAIR-RULE PROTEIN ODD-PAIRED"/>
    <property type="match status" value="1"/>
</dbReference>
<evidence type="ECO:0000313" key="8">
    <source>
        <dbReference type="EMBL" id="KAJ3986895.1"/>
    </source>
</evidence>
<feature type="region of interest" description="Disordered" evidence="6">
    <location>
        <begin position="120"/>
        <end position="187"/>
    </location>
</feature>
<dbReference type="EMBL" id="MU801932">
    <property type="protein sequence ID" value="KAJ3986895.1"/>
    <property type="molecule type" value="Genomic_DNA"/>
</dbReference>
<dbReference type="GO" id="GO:0045944">
    <property type="term" value="P:positive regulation of transcription by RNA polymerase II"/>
    <property type="evidence" value="ECO:0007669"/>
    <property type="project" value="UniProtKB-ARBA"/>
</dbReference>
<evidence type="ECO:0000256" key="1">
    <source>
        <dbReference type="ARBA" id="ARBA00022723"/>
    </source>
</evidence>